<name>B9TPB2_RICCO</name>
<proteinExistence type="predicted"/>
<evidence type="ECO:0000313" key="2">
    <source>
        <dbReference type="Proteomes" id="UP000008311"/>
    </source>
</evidence>
<keyword evidence="2" id="KW-1185">Reference proteome</keyword>
<dbReference type="Proteomes" id="UP000008311">
    <property type="component" value="Unassembled WGS sequence"/>
</dbReference>
<dbReference type="AlphaFoldDB" id="B9TPB2"/>
<sequence length="107" mass="12213">IAATDQCQALAEMSPGQAYLPLQERHLRQGQANLRLDALHAPVLGLLQLPGQRLQRRTRLVLVDLGQHQQILEPWNQLQGGRRRLYRVRPAIVAQHPGQRFIRQFGT</sequence>
<evidence type="ECO:0000313" key="1">
    <source>
        <dbReference type="EMBL" id="EEF22302.1"/>
    </source>
</evidence>
<protein>
    <submittedName>
        <fullName evidence="1">Uncharacterized protein</fullName>
    </submittedName>
</protein>
<feature type="non-terminal residue" evidence="1">
    <location>
        <position position="1"/>
    </location>
</feature>
<accession>B9TPB2</accession>
<organism evidence="1 2">
    <name type="scientific">Ricinus communis</name>
    <name type="common">Castor bean</name>
    <dbReference type="NCBI Taxonomy" id="3988"/>
    <lineage>
        <taxon>Eukaryota</taxon>
        <taxon>Viridiplantae</taxon>
        <taxon>Streptophyta</taxon>
        <taxon>Embryophyta</taxon>
        <taxon>Tracheophyta</taxon>
        <taxon>Spermatophyta</taxon>
        <taxon>Magnoliopsida</taxon>
        <taxon>eudicotyledons</taxon>
        <taxon>Gunneridae</taxon>
        <taxon>Pentapetalae</taxon>
        <taxon>rosids</taxon>
        <taxon>fabids</taxon>
        <taxon>Malpighiales</taxon>
        <taxon>Euphorbiaceae</taxon>
        <taxon>Acalyphoideae</taxon>
        <taxon>Acalypheae</taxon>
        <taxon>Ricinus</taxon>
    </lineage>
</organism>
<reference evidence="2" key="1">
    <citation type="journal article" date="2010" name="Nat. Biotechnol.">
        <title>Draft genome sequence of the oilseed species Ricinus communis.</title>
        <authorList>
            <person name="Chan A.P."/>
            <person name="Crabtree J."/>
            <person name="Zhao Q."/>
            <person name="Lorenzi H."/>
            <person name="Orvis J."/>
            <person name="Puiu D."/>
            <person name="Melake-Berhan A."/>
            <person name="Jones K.M."/>
            <person name="Redman J."/>
            <person name="Chen G."/>
            <person name="Cahoon E.B."/>
            <person name="Gedil M."/>
            <person name="Stanke M."/>
            <person name="Haas B.J."/>
            <person name="Wortman J.R."/>
            <person name="Fraser-Liggett C.M."/>
            <person name="Ravel J."/>
            <person name="Rabinowicz P.D."/>
        </authorList>
    </citation>
    <scope>NUCLEOTIDE SEQUENCE [LARGE SCALE GENOMIC DNA]</scope>
    <source>
        <strain evidence="2">cv. Hale</strain>
    </source>
</reference>
<feature type="non-terminal residue" evidence="1">
    <location>
        <position position="107"/>
    </location>
</feature>
<gene>
    <name evidence="1" type="ORF">RCOM_2003070</name>
</gene>
<dbReference type="EMBL" id="EQ995216">
    <property type="protein sequence ID" value="EEF22302.1"/>
    <property type="molecule type" value="Genomic_DNA"/>
</dbReference>
<dbReference type="InParanoid" id="B9TPB2"/>